<evidence type="ECO:0000256" key="2">
    <source>
        <dbReference type="ARBA" id="ARBA00022448"/>
    </source>
</evidence>
<keyword evidence="4 10" id="KW-0812">Transmembrane</keyword>
<feature type="transmembrane region" description="Helical" evidence="10">
    <location>
        <begin position="32"/>
        <end position="50"/>
    </location>
</feature>
<dbReference type="GO" id="GO:0098719">
    <property type="term" value="P:sodium ion import across plasma membrane"/>
    <property type="evidence" value="ECO:0007669"/>
    <property type="project" value="TreeGrafter"/>
</dbReference>
<evidence type="ECO:0000256" key="1">
    <source>
        <dbReference type="ARBA" id="ARBA00004651"/>
    </source>
</evidence>
<feature type="transmembrane region" description="Helical" evidence="10">
    <location>
        <begin position="312"/>
        <end position="337"/>
    </location>
</feature>
<evidence type="ECO:0000256" key="8">
    <source>
        <dbReference type="ARBA" id="ARBA00023136"/>
    </source>
</evidence>
<evidence type="ECO:0000256" key="10">
    <source>
        <dbReference type="SAM" id="Phobius"/>
    </source>
</evidence>
<keyword evidence="8 10" id="KW-0472">Membrane</keyword>
<gene>
    <name evidence="12" type="ORF">GHI93_09650</name>
</gene>
<dbReference type="GO" id="GO:0015385">
    <property type="term" value="F:sodium:proton antiporter activity"/>
    <property type="evidence" value="ECO:0007669"/>
    <property type="project" value="InterPro"/>
</dbReference>
<evidence type="ECO:0000256" key="3">
    <source>
        <dbReference type="ARBA" id="ARBA00022475"/>
    </source>
</evidence>
<dbReference type="OrthoDB" id="9809206at2"/>
<feature type="transmembrane region" description="Helical" evidence="10">
    <location>
        <begin position="109"/>
        <end position="132"/>
    </location>
</feature>
<keyword evidence="7" id="KW-0406">Ion transport</keyword>
<evidence type="ECO:0000256" key="7">
    <source>
        <dbReference type="ARBA" id="ARBA00023065"/>
    </source>
</evidence>
<dbReference type="GO" id="GO:0051453">
    <property type="term" value="P:regulation of intracellular pH"/>
    <property type="evidence" value="ECO:0007669"/>
    <property type="project" value="TreeGrafter"/>
</dbReference>
<evidence type="ECO:0000256" key="5">
    <source>
        <dbReference type="ARBA" id="ARBA00022989"/>
    </source>
</evidence>
<keyword evidence="5 10" id="KW-1133">Transmembrane helix</keyword>
<dbReference type="InterPro" id="IPR018422">
    <property type="entry name" value="Cation/H_exchanger_CPA1"/>
</dbReference>
<feature type="transmembrane region" description="Helical" evidence="10">
    <location>
        <begin position="349"/>
        <end position="373"/>
    </location>
</feature>
<evidence type="ECO:0000313" key="12">
    <source>
        <dbReference type="EMBL" id="MQW40190.1"/>
    </source>
</evidence>
<dbReference type="Gene3D" id="6.10.140.1330">
    <property type="match status" value="1"/>
</dbReference>
<feature type="transmembrane region" description="Helical" evidence="10">
    <location>
        <begin position="240"/>
        <end position="257"/>
    </location>
</feature>
<keyword evidence="3" id="KW-1003">Cell membrane</keyword>
<comment type="caution">
    <text evidence="12">The sequence shown here is derived from an EMBL/GenBank/DDBJ whole genome shotgun (WGS) entry which is preliminary data.</text>
</comment>
<feature type="transmembrane region" description="Helical" evidence="10">
    <location>
        <begin position="85"/>
        <end position="103"/>
    </location>
</feature>
<evidence type="ECO:0000259" key="11">
    <source>
        <dbReference type="Pfam" id="PF00999"/>
    </source>
</evidence>
<keyword evidence="2" id="KW-0813">Transport</keyword>
<keyword evidence="6" id="KW-0915">Sodium</keyword>
<dbReference type="Pfam" id="PF00999">
    <property type="entry name" value="Na_H_Exchanger"/>
    <property type="match status" value="1"/>
</dbReference>
<evidence type="ECO:0000313" key="13">
    <source>
        <dbReference type="Proteomes" id="UP000439550"/>
    </source>
</evidence>
<dbReference type="RefSeq" id="WP_153496852.1">
    <property type="nucleotide sequence ID" value="NZ_CBCRWP010000019.1"/>
</dbReference>
<feature type="transmembrane region" description="Helical" evidence="10">
    <location>
        <begin position="273"/>
        <end position="292"/>
    </location>
</feature>
<comment type="subcellular location">
    <subcellularLocation>
        <location evidence="1">Cell membrane</location>
        <topology evidence="1">Multi-pass membrane protein</topology>
    </subcellularLocation>
</comment>
<keyword evidence="13" id="KW-1185">Reference proteome</keyword>
<feature type="transmembrane region" description="Helical" evidence="10">
    <location>
        <begin position="217"/>
        <end position="234"/>
    </location>
</feature>
<feature type="transmembrane region" description="Helical" evidence="10">
    <location>
        <begin position="379"/>
        <end position="403"/>
    </location>
</feature>
<organism evidence="12 13">
    <name type="scientific">Lactococcus hircilactis</name>
    <dbReference type="NCBI Taxonomy" id="1494462"/>
    <lineage>
        <taxon>Bacteria</taxon>
        <taxon>Bacillati</taxon>
        <taxon>Bacillota</taxon>
        <taxon>Bacilli</taxon>
        <taxon>Lactobacillales</taxon>
        <taxon>Streptococcaceae</taxon>
        <taxon>Lactococcus</taxon>
    </lineage>
</organism>
<dbReference type="AlphaFoldDB" id="A0A7X1Z980"/>
<sequence>MIHSIFYVIIFLLALVLSNVLNQVFPKLALPLIQVILGIILGFLGASHLLDVDPELFLGFIIAPLLFRESEEADVTHIFKHFSTILFLILPLVFLTALGLGYLTHFLLLGIPLAACFALGASLAPTDAIAVGALSKNFKFPKRITSILQGEGLLNDASGIIAFQIAVLALSTGQFSLPNATIDLVESAIGGALIGVILVWIKNVLLRMLNSIAARDVISYLLLEFTIPFAAFLLSEMVHVSGIIAVVVAGVLQANGIKKTTLFDAKVTKIKSTLWDMIVFILNSVVFLFLGIELHQLALPLLNNPLYSNTHLIMMVILLTFALFLLRFISIWIYYFIRTLKRHQKFKLYWNDILLLTFAGSKGTVSIATILLIPKLDSVPYSLLIFLVASVTALSFLIGIFVLPLFAAKKTVKVDNIAKISILSDVVSELRLDMQKVKNKEGYAIAIDSYQDRIQKLIIEQESASTSVDFNELQLLIMRLESEGLETAYRNGEISIPTYRLYHRYIRSLGRSISHTFLSSFQFFSLVLFKTTHLLFSQVFHVTFSNQPRKEQRLITREEITTLYFKNTEIILQALESLESVYDTQLIDFLQMQRLRSAELVAHGGYITHVLHKSEPNNYRELMRAYYLERKSIFEYESAGQLSPKEAKLLRQNVNVLEDYSMESNHRTLFFNLLEKRKK</sequence>
<evidence type="ECO:0000256" key="6">
    <source>
        <dbReference type="ARBA" id="ARBA00023053"/>
    </source>
</evidence>
<evidence type="ECO:0000256" key="4">
    <source>
        <dbReference type="ARBA" id="ARBA00022692"/>
    </source>
</evidence>
<name>A0A7X1Z980_9LACT</name>
<keyword evidence="9" id="KW-0739">Sodium transport</keyword>
<dbReference type="Proteomes" id="UP000439550">
    <property type="component" value="Unassembled WGS sequence"/>
</dbReference>
<dbReference type="EMBL" id="WITJ01000013">
    <property type="protein sequence ID" value="MQW40190.1"/>
    <property type="molecule type" value="Genomic_DNA"/>
</dbReference>
<feature type="domain" description="Cation/H+ exchanger transmembrane" evidence="11">
    <location>
        <begin position="12"/>
        <end position="404"/>
    </location>
</feature>
<protein>
    <submittedName>
        <fullName evidence="12">Sodium:proton antiporter</fullName>
    </submittedName>
</protein>
<accession>A0A7X1Z980</accession>
<feature type="transmembrane region" description="Helical" evidence="10">
    <location>
        <begin position="187"/>
        <end position="205"/>
    </location>
</feature>
<proteinExistence type="predicted"/>
<dbReference type="PANTHER" id="PTHR10110">
    <property type="entry name" value="SODIUM/HYDROGEN EXCHANGER"/>
    <property type="match status" value="1"/>
</dbReference>
<dbReference type="InterPro" id="IPR006153">
    <property type="entry name" value="Cation/H_exchanger_TM"/>
</dbReference>
<evidence type="ECO:0000256" key="9">
    <source>
        <dbReference type="ARBA" id="ARBA00023201"/>
    </source>
</evidence>
<dbReference type="PANTHER" id="PTHR10110:SF86">
    <property type="entry name" value="SODIUM_HYDROGEN EXCHANGER 7"/>
    <property type="match status" value="1"/>
</dbReference>
<dbReference type="GO" id="GO:0005886">
    <property type="term" value="C:plasma membrane"/>
    <property type="evidence" value="ECO:0007669"/>
    <property type="project" value="UniProtKB-SubCell"/>
</dbReference>
<dbReference type="GO" id="GO:0015386">
    <property type="term" value="F:potassium:proton antiporter activity"/>
    <property type="evidence" value="ECO:0007669"/>
    <property type="project" value="TreeGrafter"/>
</dbReference>
<reference evidence="12 13" key="1">
    <citation type="submission" date="2019-10" db="EMBL/GenBank/DDBJ databases">
        <authorList>
            <person name="Dong K."/>
        </authorList>
    </citation>
    <scope>NUCLEOTIDE SEQUENCE [LARGE SCALE GENOMIC DNA]</scope>
    <source>
        <strain evidence="12 13">DSM 28960</strain>
    </source>
</reference>